<protein>
    <submittedName>
        <fullName evidence="2">Uncharacterized protein</fullName>
    </submittedName>
</protein>
<dbReference type="EMBL" id="JPKY01000023">
    <property type="protein sequence ID" value="KFH46125.1"/>
    <property type="molecule type" value="Genomic_DNA"/>
</dbReference>
<gene>
    <name evidence="2" type="ORF">ACRE_030750</name>
</gene>
<evidence type="ECO:0000313" key="3">
    <source>
        <dbReference type="Proteomes" id="UP000029964"/>
    </source>
</evidence>
<evidence type="ECO:0000313" key="2">
    <source>
        <dbReference type="EMBL" id="KFH46125.1"/>
    </source>
</evidence>
<sequence length="237" mass="26670">MRSPVSVRRFLDELCSELGGMCPEAIGVSSSEGSPEHSDNDSPMSCDDDSPNTSDEDKCESSPPPMNDDGWPSFEELMEEVDRGLAAMSTPPQQPTITPEQKARMVANIRTPLTKPTIWMLTLMAINEVGRHWRAMSHRPSLSKMARQRIFVILEELVDVRMSLLRGVEEDPRRWMACLETDFGSEMQRSIADTWARLGAAAPMMDDNRTWLVARTFNAAVSYSELLERQFDMMGGH</sequence>
<dbReference type="AlphaFoldDB" id="A0A086T9U3"/>
<comment type="caution">
    <text evidence="2">The sequence shown here is derived from an EMBL/GenBank/DDBJ whole genome shotgun (WGS) entry which is preliminary data.</text>
</comment>
<dbReference type="Proteomes" id="UP000029964">
    <property type="component" value="Unassembled WGS sequence"/>
</dbReference>
<proteinExistence type="predicted"/>
<keyword evidence="3" id="KW-1185">Reference proteome</keyword>
<evidence type="ECO:0000256" key="1">
    <source>
        <dbReference type="SAM" id="MobiDB-lite"/>
    </source>
</evidence>
<organism evidence="2 3">
    <name type="scientific">Hapsidospora chrysogenum (strain ATCC 11550 / CBS 779.69 / DSM 880 / IAM 14645 / JCM 23072 / IMI 49137)</name>
    <name type="common">Acremonium chrysogenum</name>
    <dbReference type="NCBI Taxonomy" id="857340"/>
    <lineage>
        <taxon>Eukaryota</taxon>
        <taxon>Fungi</taxon>
        <taxon>Dikarya</taxon>
        <taxon>Ascomycota</taxon>
        <taxon>Pezizomycotina</taxon>
        <taxon>Sordariomycetes</taxon>
        <taxon>Hypocreomycetidae</taxon>
        <taxon>Hypocreales</taxon>
        <taxon>Bionectriaceae</taxon>
        <taxon>Hapsidospora</taxon>
    </lineage>
</organism>
<accession>A0A086T9U3</accession>
<name>A0A086T9U3_HAPC1</name>
<feature type="region of interest" description="Disordered" evidence="1">
    <location>
        <begin position="21"/>
        <end position="72"/>
    </location>
</feature>
<reference evidence="3" key="1">
    <citation type="journal article" date="2014" name="Genome Announc.">
        <title>Genome sequence and annotation of Acremonium chrysogenum, producer of the beta-lactam antibiotic cephalosporin C.</title>
        <authorList>
            <person name="Terfehr D."/>
            <person name="Dahlmann T.A."/>
            <person name="Specht T."/>
            <person name="Zadra I."/>
            <person name="Kuernsteiner H."/>
            <person name="Kueck U."/>
        </authorList>
    </citation>
    <scope>NUCLEOTIDE SEQUENCE [LARGE SCALE GENOMIC DNA]</scope>
    <source>
        <strain evidence="3">ATCC 11550 / CBS 779.69 / DSM 880 / IAM 14645 / JCM 23072 / IMI 49137</strain>
    </source>
</reference>
<dbReference type="HOGENOM" id="CLU_1170371_0_0_1"/>